<dbReference type="GeneID" id="118427650"/>
<dbReference type="OrthoDB" id="9984385at2759"/>
<keyword evidence="2" id="KW-0812">Transmembrane</keyword>
<feature type="transmembrane region" description="Helical" evidence="2">
    <location>
        <begin position="149"/>
        <end position="174"/>
    </location>
</feature>
<keyword evidence="3" id="KW-0732">Signal</keyword>
<sequence>MDGKFVFVLFALQICATTFTSAKPLPRSFNDVTPSTTTRHVSDKPINGVQTAGLPIRDSSPLATTAKLGQTTPIVPTTSVSAGFSNSVGLKTKPYTRLKPTAPISSTKTDSIVDTVTTIIPRITSPKSNCSMRNTTECRGDTDKRPASYGTVLAVTAVTSCLAGIVLGTGVWHIRRRVLLARQRKRLEERRSQIVYNSNPAYHRSSLHDNDKLYSTILSLSDYSPPISKLSNEKDKKDDGKKVTTSFINPVEIMRKFDKNSDAKGRAGNALNVLKLYKEGARNSSQTTVVHT</sequence>
<dbReference type="RefSeq" id="XP_035693436.1">
    <property type="nucleotide sequence ID" value="XM_035837543.1"/>
</dbReference>
<evidence type="ECO:0000313" key="5">
    <source>
        <dbReference type="RefSeq" id="XP_035693436.1"/>
    </source>
</evidence>
<dbReference type="Proteomes" id="UP000001554">
    <property type="component" value="Chromosome 12"/>
</dbReference>
<protein>
    <submittedName>
        <fullName evidence="5">Uncharacterized protein LOC118427650</fullName>
    </submittedName>
</protein>
<proteinExistence type="predicted"/>
<gene>
    <name evidence="5" type="primary">LOC118427650</name>
</gene>
<evidence type="ECO:0000313" key="4">
    <source>
        <dbReference type="Proteomes" id="UP000001554"/>
    </source>
</evidence>
<accession>A0A9J7N8D2</accession>
<evidence type="ECO:0000256" key="1">
    <source>
        <dbReference type="SAM" id="MobiDB-lite"/>
    </source>
</evidence>
<feature type="signal peptide" evidence="3">
    <location>
        <begin position="1"/>
        <end position="22"/>
    </location>
</feature>
<keyword evidence="4" id="KW-1185">Reference proteome</keyword>
<organism evidence="4 5">
    <name type="scientific">Branchiostoma floridae</name>
    <name type="common">Florida lancelet</name>
    <name type="synonym">Amphioxus</name>
    <dbReference type="NCBI Taxonomy" id="7739"/>
    <lineage>
        <taxon>Eukaryota</taxon>
        <taxon>Metazoa</taxon>
        <taxon>Chordata</taxon>
        <taxon>Cephalochordata</taxon>
        <taxon>Leptocardii</taxon>
        <taxon>Amphioxiformes</taxon>
        <taxon>Branchiostomatidae</taxon>
        <taxon>Branchiostoma</taxon>
    </lineage>
</organism>
<keyword evidence="2" id="KW-1133">Transmembrane helix</keyword>
<dbReference type="KEGG" id="bfo:118427650"/>
<feature type="region of interest" description="Disordered" evidence="1">
    <location>
        <begin position="34"/>
        <end position="55"/>
    </location>
</feature>
<dbReference type="AlphaFoldDB" id="A0A9J7N8D2"/>
<evidence type="ECO:0000256" key="2">
    <source>
        <dbReference type="SAM" id="Phobius"/>
    </source>
</evidence>
<evidence type="ECO:0000256" key="3">
    <source>
        <dbReference type="SAM" id="SignalP"/>
    </source>
</evidence>
<keyword evidence="2" id="KW-0472">Membrane</keyword>
<feature type="chain" id="PRO_5039905539" evidence="3">
    <location>
        <begin position="23"/>
        <end position="292"/>
    </location>
</feature>
<reference evidence="4" key="1">
    <citation type="journal article" date="2020" name="Nat. Ecol. Evol.">
        <title>Deeply conserved synteny resolves early events in vertebrate evolution.</title>
        <authorList>
            <person name="Simakov O."/>
            <person name="Marletaz F."/>
            <person name="Yue J.X."/>
            <person name="O'Connell B."/>
            <person name="Jenkins J."/>
            <person name="Brandt A."/>
            <person name="Calef R."/>
            <person name="Tung C.H."/>
            <person name="Huang T.K."/>
            <person name="Schmutz J."/>
            <person name="Satoh N."/>
            <person name="Yu J.K."/>
            <person name="Putnam N.H."/>
            <person name="Green R.E."/>
            <person name="Rokhsar D.S."/>
        </authorList>
    </citation>
    <scope>NUCLEOTIDE SEQUENCE [LARGE SCALE GENOMIC DNA]</scope>
    <source>
        <strain evidence="4">S238N-H82</strain>
    </source>
</reference>
<reference evidence="5" key="2">
    <citation type="submission" date="2025-08" db="UniProtKB">
        <authorList>
            <consortium name="RefSeq"/>
        </authorList>
    </citation>
    <scope>IDENTIFICATION</scope>
    <source>
        <strain evidence="5">S238N-H82</strain>
        <tissue evidence="5">Testes</tissue>
    </source>
</reference>
<name>A0A9J7N8D2_BRAFL</name>
<dbReference type="OMA" id="NPAYHRS"/>